<feature type="compositionally biased region" description="Polar residues" evidence="1">
    <location>
        <begin position="437"/>
        <end position="448"/>
    </location>
</feature>
<dbReference type="AlphaFoldDB" id="W2S3E7"/>
<dbReference type="InParanoid" id="W2S3E7"/>
<gene>
    <name evidence="4" type="ORF">HMPREF1541_01610</name>
</gene>
<evidence type="ECO:0000313" key="4">
    <source>
        <dbReference type="EMBL" id="ETN42454.1"/>
    </source>
</evidence>
<dbReference type="eggNOG" id="ENOG502QW32">
    <property type="taxonomic scope" value="Eukaryota"/>
</dbReference>
<feature type="domain" description="DUF1996" evidence="3">
    <location>
        <begin position="41"/>
        <end position="296"/>
    </location>
</feature>
<feature type="compositionally biased region" description="Low complexity" evidence="1">
    <location>
        <begin position="389"/>
        <end position="431"/>
    </location>
</feature>
<evidence type="ECO:0000313" key="5">
    <source>
        <dbReference type="Proteomes" id="UP000030752"/>
    </source>
</evidence>
<feature type="region of interest" description="Disordered" evidence="1">
    <location>
        <begin position="364"/>
        <end position="453"/>
    </location>
</feature>
<keyword evidence="5" id="KW-1185">Reference proteome</keyword>
<feature type="compositionally biased region" description="Polar residues" evidence="1">
    <location>
        <begin position="373"/>
        <end position="388"/>
    </location>
</feature>
<feature type="signal peptide" evidence="2">
    <location>
        <begin position="1"/>
        <end position="25"/>
    </location>
</feature>
<protein>
    <recommendedName>
        <fullName evidence="3">DUF1996 domain-containing protein</fullName>
    </recommendedName>
</protein>
<proteinExistence type="predicted"/>
<dbReference type="Proteomes" id="UP000030752">
    <property type="component" value="Unassembled WGS sequence"/>
</dbReference>
<dbReference type="Pfam" id="PF09362">
    <property type="entry name" value="DUF1996"/>
    <property type="match status" value="1"/>
</dbReference>
<dbReference type="VEuPathDB" id="FungiDB:HMPREF1541_01610"/>
<dbReference type="PANTHER" id="PTHR43662:SF7">
    <property type="entry name" value="DUF1996 DOMAIN-CONTAINING PROTEIN"/>
    <property type="match status" value="1"/>
</dbReference>
<feature type="chain" id="PRO_5004824831" description="DUF1996 domain-containing protein" evidence="2">
    <location>
        <begin position="26"/>
        <end position="545"/>
    </location>
</feature>
<keyword evidence="2" id="KW-0732">Signal</keyword>
<dbReference type="PANTHER" id="PTHR43662">
    <property type="match status" value="1"/>
</dbReference>
<dbReference type="RefSeq" id="XP_008714190.1">
    <property type="nucleotide sequence ID" value="XM_008715968.1"/>
</dbReference>
<reference evidence="4 5" key="1">
    <citation type="submission" date="2013-03" db="EMBL/GenBank/DDBJ databases">
        <title>The Genome Sequence of Phialophora europaea CBS 101466.</title>
        <authorList>
            <consortium name="The Broad Institute Genomics Platform"/>
            <person name="Cuomo C."/>
            <person name="de Hoog S."/>
            <person name="Gorbushina A."/>
            <person name="Walker B."/>
            <person name="Young S.K."/>
            <person name="Zeng Q."/>
            <person name="Gargeya S."/>
            <person name="Fitzgerald M."/>
            <person name="Haas B."/>
            <person name="Abouelleil A."/>
            <person name="Allen A.W."/>
            <person name="Alvarado L."/>
            <person name="Arachchi H.M."/>
            <person name="Berlin A.M."/>
            <person name="Chapman S.B."/>
            <person name="Gainer-Dewar J."/>
            <person name="Goldberg J."/>
            <person name="Griggs A."/>
            <person name="Gujja S."/>
            <person name="Hansen M."/>
            <person name="Howarth C."/>
            <person name="Imamovic A."/>
            <person name="Ireland A."/>
            <person name="Larimer J."/>
            <person name="McCowan C."/>
            <person name="Murphy C."/>
            <person name="Pearson M."/>
            <person name="Poon T.W."/>
            <person name="Priest M."/>
            <person name="Roberts A."/>
            <person name="Saif S."/>
            <person name="Shea T."/>
            <person name="Sisk P."/>
            <person name="Sykes S."/>
            <person name="Wortman J."/>
            <person name="Nusbaum C."/>
            <person name="Birren B."/>
        </authorList>
    </citation>
    <scope>NUCLEOTIDE SEQUENCE [LARGE SCALE GENOMIC DNA]</scope>
    <source>
        <strain evidence="4 5">CBS 101466</strain>
    </source>
</reference>
<accession>W2S3E7</accession>
<evidence type="ECO:0000259" key="3">
    <source>
        <dbReference type="Pfam" id="PF09362"/>
    </source>
</evidence>
<dbReference type="GeneID" id="19968949"/>
<name>W2S3E7_CYPE1</name>
<evidence type="ECO:0000256" key="2">
    <source>
        <dbReference type="SAM" id="SignalP"/>
    </source>
</evidence>
<dbReference type="HOGENOM" id="CLU_014722_1_2_1"/>
<dbReference type="EMBL" id="KB822718">
    <property type="protein sequence ID" value="ETN42454.1"/>
    <property type="molecule type" value="Genomic_DNA"/>
</dbReference>
<dbReference type="OrthoDB" id="74764at2759"/>
<organism evidence="4 5">
    <name type="scientific">Cyphellophora europaea (strain CBS 101466)</name>
    <name type="common">Phialophora europaea</name>
    <dbReference type="NCBI Taxonomy" id="1220924"/>
    <lineage>
        <taxon>Eukaryota</taxon>
        <taxon>Fungi</taxon>
        <taxon>Dikarya</taxon>
        <taxon>Ascomycota</taxon>
        <taxon>Pezizomycotina</taxon>
        <taxon>Eurotiomycetes</taxon>
        <taxon>Chaetothyriomycetidae</taxon>
        <taxon>Chaetothyriales</taxon>
        <taxon>Cyphellophoraceae</taxon>
        <taxon>Cyphellophora</taxon>
    </lineage>
</organism>
<sequence length="545" mass="58856">MARVPFITAAMQLTIILLLSDVSEAFFRHLCHGEVGMGRIDPIVTPNQVSQHVHGIHGAQNMALDVTTEDLLASNCTSCSIRQDKSVYWAPYLYFKHSNGTFQIVPKVGGMVVYYFTEKPADQPDSVIVAFPPGFRMIAGNTFKRTMYDGVASQQKPPNRKTWTQFDKEQQARAQMMVGFNCLHYSAGWNEDALTRPTWPDKPFLDAACTDGIRAELMFPSCWNGELDSPNHMDHVAYPTSARNGPCPPGFDKRLPAMFFETIYNTPMFRGLDGEFLFANGDPTGNGYHGDFISAWEDDVLQQAIDNSACTNGLSSGEQSACPVFDIKPEEEVVTCKMEIPETIQDERLDFVDTLPGKVAVASGPDWAPLPSQIANPESFPSSDESLNTSITTVSGTSSTEGGPVGSGTAIAPAPQSVSASSTVAASDPTSIPATGPSASSFTFIQPSPTAPPYPTNTTSANDAIAMPIPTTLVSTTNSHEMTTITSVSTDVSGAVVEWVILHGIETTTVYVDTAGRVVQSPISAPIATARPVKRHRHNHVRARI</sequence>
<evidence type="ECO:0000256" key="1">
    <source>
        <dbReference type="SAM" id="MobiDB-lite"/>
    </source>
</evidence>
<dbReference type="STRING" id="1220924.W2S3E7"/>
<dbReference type="InterPro" id="IPR018535">
    <property type="entry name" value="DUF1996"/>
</dbReference>